<keyword evidence="2" id="KW-0812">Transmembrane</keyword>
<feature type="region of interest" description="Disordered" evidence="1">
    <location>
        <begin position="158"/>
        <end position="259"/>
    </location>
</feature>
<dbReference type="Proteomes" id="UP000518878">
    <property type="component" value="Unassembled WGS sequence"/>
</dbReference>
<feature type="transmembrane region" description="Helical" evidence="2">
    <location>
        <begin position="12"/>
        <end position="32"/>
    </location>
</feature>
<proteinExistence type="predicted"/>
<dbReference type="AlphaFoldDB" id="A0A7X5TR47"/>
<evidence type="ECO:0000256" key="2">
    <source>
        <dbReference type="SAM" id="Phobius"/>
    </source>
</evidence>
<keyword evidence="2" id="KW-0472">Membrane</keyword>
<protein>
    <submittedName>
        <fullName evidence="3">General secretion pathway protein GspN</fullName>
    </submittedName>
</protein>
<feature type="compositionally biased region" description="Pro residues" evidence="1">
    <location>
        <begin position="170"/>
        <end position="185"/>
    </location>
</feature>
<evidence type="ECO:0000313" key="3">
    <source>
        <dbReference type="EMBL" id="NID16157.1"/>
    </source>
</evidence>
<reference evidence="3 4" key="1">
    <citation type="journal article" date="2006" name="Int. J. Syst. Evol. Microbiol.">
        <title>Dyella yeojuensis sp. nov., isolated from greenhouse soil in Korea.</title>
        <authorList>
            <person name="Kim B.Y."/>
            <person name="Weon H.Y."/>
            <person name="Lee K.H."/>
            <person name="Seok S.J."/>
            <person name="Kwon S.W."/>
            <person name="Go S.J."/>
            <person name="Stackebrandt E."/>
        </authorList>
    </citation>
    <scope>NUCLEOTIDE SEQUENCE [LARGE SCALE GENOMIC DNA]</scope>
    <source>
        <strain evidence="3 4">DSM 17673</strain>
    </source>
</reference>
<name>A0A7X5TR47_9GAMM</name>
<organism evidence="3 4">
    <name type="scientific">Luteibacter yeojuensis</name>
    <dbReference type="NCBI Taxonomy" id="345309"/>
    <lineage>
        <taxon>Bacteria</taxon>
        <taxon>Pseudomonadati</taxon>
        <taxon>Pseudomonadota</taxon>
        <taxon>Gammaproteobacteria</taxon>
        <taxon>Lysobacterales</taxon>
        <taxon>Rhodanobacteraceae</taxon>
        <taxon>Luteibacter</taxon>
    </lineage>
</organism>
<gene>
    <name evidence="3" type="ORF">HBF32_11870</name>
</gene>
<comment type="caution">
    <text evidence="3">The sequence shown here is derived from an EMBL/GenBank/DDBJ whole genome shotgun (WGS) entry which is preliminary data.</text>
</comment>
<accession>A0A7X5TR47</accession>
<keyword evidence="4" id="KW-1185">Reference proteome</keyword>
<keyword evidence="2" id="KW-1133">Transmembrane helix</keyword>
<sequence>MNAAGQRRLTPVLAIVAIVLALFVVSLVLGLGRGVRWDPPGEPQPLPAVRPVAMPPPTLLARFAEVWQRPLFMPDRKPAAVAETGEDTGNIGDLELTGIIVTPGLRMALLRDRTKDSTVRVKEGSALADGHWTLASLSPRSAVFESGGERRELTLKVAAPDAPAKGPQRPGMPPIPGQPPVPSRPQPATGNGVHIERQASSGMTGPALPRPAAAGTARAPQPRQDDDALQRARIEALKQAVQRRRMEQQQRQQQATDSR</sequence>
<dbReference type="RefSeq" id="WP_166699821.1">
    <property type="nucleotide sequence ID" value="NZ_JAAQTL010000001.1"/>
</dbReference>
<evidence type="ECO:0000313" key="4">
    <source>
        <dbReference type="Proteomes" id="UP000518878"/>
    </source>
</evidence>
<evidence type="ECO:0000256" key="1">
    <source>
        <dbReference type="SAM" id="MobiDB-lite"/>
    </source>
</evidence>
<feature type="compositionally biased region" description="Basic and acidic residues" evidence="1">
    <location>
        <begin position="223"/>
        <end position="236"/>
    </location>
</feature>
<feature type="compositionally biased region" description="Low complexity" evidence="1">
    <location>
        <begin position="249"/>
        <end position="259"/>
    </location>
</feature>
<feature type="compositionally biased region" description="Low complexity" evidence="1">
    <location>
        <begin position="204"/>
        <end position="222"/>
    </location>
</feature>
<dbReference type="EMBL" id="JAAQTL010000001">
    <property type="protein sequence ID" value="NID16157.1"/>
    <property type="molecule type" value="Genomic_DNA"/>
</dbReference>